<dbReference type="SUPFAM" id="SSF51735">
    <property type="entry name" value="NAD(P)-binding Rossmann-fold domains"/>
    <property type="match status" value="1"/>
</dbReference>
<dbReference type="PROSITE" id="PS01162">
    <property type="entry name" value="QOR_ZETA_CRYSTAL"/>
    <property type="match status" value="1"/>
</dbReference>
<dbReference type="InterPro" id="IPR036291">
    <property type="entry name" value="NAD(P)-bd_dom_sf"/>
</dbReference>
<dbReference type="EMBL" id="HE575323">
    <property type="protein sequence ID" value="CCC94099.1"/>
    <property type="molecule type" value="Genomic_DNA"/>
</dbReference>
<dbReference type="Pfam" id="PF08240">
    <property type="entry name" value="ADH_N"/>
    <property type="match status" value="1"/>
</dbReference>
<name>G0UXI2_TRYCI</name>
<evidence type="ECO:0000256" key="1">
    <source>
        <dbReference type="ARBA" id="ARBA00023002"/>
    </source>
</evidence>
<organism evidence="3">
    <name type="scientific">Trypanosoma congolense (strain IL3000)</name>
    <dbReference type="NCBI Taxonomy" id="1068625"/>
    <lineage>
        <taxon>Eukaryota</taxon>
        <taxon>Discoba</taxon>
        <taxon>Euglenozoa</taxon>
        <taxon>Kinetoplastea</taxon>
        <taxon>Metakinetoplastina</taxon>
        <taxon>Trypanosomatida</taxon>
        <taxon>Trypanosomatidae</taxon>
        <taxon>Trypanosoma</taxon>
        <taxon>Nannomonas</taxon>
    </lineage>
</organism>
<dbReference type="InterPro" id="IPR013154">
    <property type="entry name" value="ADH-like_N"/>
</dbReference>
<dbReference type="GO" id="GO:0008270">
    <property type="term" value="F:zinc ion binding"/>
    <property type="evidence" value="ECO:0007669"/>
    <property type="project" value="InterPro"/>
</dbReference>
<dbReference type="PANTHER" id="PTHR43677:SF3">
    <property type="entry name" value="PROSTAGLANDIN REDUCTASE 3"/>
    <property type="match status" value="1"/>
</dbReference>
<dbReference type="GO" id="GO:0016491">
    <property type="term" value="F:oxidoreductase activity"/>
    <property type="evidence" value="ECO:0007669"/>
    <property type="project" value="UniProtKB-KW"/>
</dbReference>
<dbReference type="InterPro" id="IPR013149">
    <property type="entry name" value="ADH-like_C"/>
</dbReference>
<protein>
    <submittedName>
        <fullName evidence="3">Uncharacterized protein TCIL3000_10_8750</fullName>
    </submittedName>
</protein>
<dbReference type="AlphaFoldDB" id="G0UXI2"/>
<feature type="domain" description="Enoyl reductase (ER)" evidence="2">
    <location>
        <begin position="17"/>
        <end position="336"/>
    </location>
</feature>
<evidence type="ECO:0000259" key="2">
    <source>
        <dbReference type="SMART" id="SM00829"/>
    </source>
</evidence>
<dbReference type="PANTHER" id="PTHR43677">
    <property type="entry name" value="SHORT-CHAIN DEHYDROGENASE/REDUCTASE"/>
    <property type="match status" value="1"/>
</dbReference>
<dbReference type="Pfam" id="PF00107">
    <property type="entry name" value="ADH_zinc_N"/>
    <property type="match status" value="1"/>
</dbReference>
<evidence type="ECO:0000313" key="3">
    <source>
        <dbReference type="EMBL" id="CCC94099.1"/>
    </source>
</evidence>
<sequence>MVGNMYKRIVVRRLSTNFRDATEIVTSAIPTHLKSTELMVRNHFVGINASDINLTSGRYLPDAIPPFDCGFEALGKVVAVGGNTEHFAVGDPVVTQSYGAFAEYQIVPSRCAKKVPSLRCEWLPLDLSGTTASISLAEVVKPLKGEVALVTAAGGGTGQFAVQLLKKVYGCVVIGVTSSPLKENLLRDLGCDHVLVDGQEPASRILKDFAPTGVNIAYESVGGRMLDVVLDNISLRGRILSLGSISGYADGSSWGGSHSLNASIPMRLLGKSASLHAFFLPHYVKYSRQHFTLLCQMYESGVLRSVVDSVRFKGLESVPDAIEHMYHRRNKGKVIVEI</sequence>
<dbReference type="VEuPathDB" id="TriTrypDB:TcIL3000_10_8750"/>
<dbReference type="GO" id="GO:0005739">
    <property type="term" value="C:mitochondrion"/>
    <property type="evidence" value="ECO:0007669"/>
    <property type="project" value="TreeGrafter"/>
</dbReference>
<gene>
    <name evidence="3" type="ORF">TCIL3000_10_8750</name>
</gene>
<accession>G0UXI2</accession>
<dbReference type="Gene3D" id="3.90.180.10">
    <property type="entry name" value="Medium-chain alcohol dehydrogenases, catalytic domain"/>
    <property type="match status" value="1"/>
</dbReference>
<dbReference type="FunFam" id="3.40.50.720:FF:000121">
    <property type="entry name" value="Prostaglandin reductase 2"/>
    <property type="match status" value="1"/>
</dbReference>
<reference evidence="3" key="1">
    <citation type="journal article" date="2012" name="Proc. Natl. Acad. Sci. U.S.A.">
        <title>Antigenic diversity is generated by distinct evolutionary mechanisms in African trypanosome species.</title>
        <authorList>
            <person name="Jackson A.P."/>
            <person name="Berry A."/>
            <person name="Aslett M."/>
            <person name="Allison H.C."/>
            <person name="Burton P."/>
            <person name="Vavrova-Anderson J."/>
            <person name="Brown R."/>
            <person name="Browne H."/>
            <person name="Corton N."/>
            <person name="Hauser H."/>
            <person name="Gamble J."/>
            <person name="Gilderthorp R."/>
            <person name="Marcello L."/>
            <person name="McQuillan J."/>
            <person name="Otto T.D."/>
            <person name="Quail M.A."/>
            <person name="Sanders M.J."/>
            <person name="van Tonder A."/>
            <person name="Ginger M.L."/>
            <person name="Field M.C."/>
            <person name="Barry J.D."/>
            <person name="Hertz-Fowler C."/>
            <person name="Berriman M."/>
        </authorList>
    </citation>
    <scope>NUCLEOTIDE SEQUENCE</scope>
    <source>
        <strain evidence="3">IL3000</strain>
    </source>
</reference>
<dbReference type="SMART" id="SM00829">
    <property type="entry name" value="PKS_ER"/>
    <property type="match status" value="1"/>
</dbReference>
<dbReference type="InterPro" id="IPR002364">
    <property type="entry name" value="Quin_OxRdtase/zeta-crystal_CS"/>
</dbReference>
<proteinExistence type="predicted"/>
<dbReference type="InterPro" id="IPR020843">
    <property type="entry name" value="ER"/>
</dbReference>
<dbReference type="Gene3D" id="3.40.50.720">
    <property type="entry name" value="NAD(P)-binding Rossmann-like Domain"/>
    <property type="match status" value="1"/>
</dbReference>
<keyword evidence="1" id="KW-0560">Oxidoreductase</keyword>
<dbReference type="SUPFAM" id="SSF50129">
    <property type="entry name" value="GroES-like"/>
    <property type="match status" value="1"/>
</dbReference>
<dbReference type="InterPro" id="IPR011032">
    <property type="entry name" value="GroES-like_sf"/>
</dbReference>
<dbReference type="InterPro" id="IPR051397">
    <property type="entry name" value="Zn-ADH-like_protein"/>
</dbReference>